<name>A0A8S3U6V2_MYTED</name>
<keyword evidence="3" id="KW-0812">Transmembrane</keyword>
<evidence type="ECO:0000313" key="4">
    <source>
        <dbReference type="EMBL" id="CAG2242119.1"/>
    </source>
</evidence>
<comment type="caution">
    <text evidence="4">The sequence shown here is derived from an EMBL/GenBank/DDBJ whole genome shotgun (WGS) entry which is preliminary data.</text>
</comment>
<dbReference type="AlphaFoldDB" id="A0A8S3U6V2"/>
<proteinExistence type="predicted"/>
<dbReference type="EMBL" id="CAJPWZ010002631">
    <property type="protein sequence ID" value="CAG2242119.1"/>
    <property type="molecule type" value="Genomic_DNA"/>
</dbReference>
<accession>A0A8S3U6V2</accession>
<keyword evidence="2" id="KW-1003">Cell membrane</keyword>
<evidence type="ECO:0000313" key="5">
    <source>
        <dbReference type="Proteomes" id="UP000683360"/>
    </source>
</evidence>
<evidence type="ECO:0000256" key="3">
    <source>
        <dbReference type="SAM" id="Phobius"/>
    </source>
</evidence>
<keyword evidence="5" id="KW-1185">Reference proteome</keyword>
<dbReference type="GO" id="GO:0005886">
    <property type="term" value="C:plasma membrane"/>
    <property type="evidence" value="ECO:0007669"/>
    <property type="project" value="UniProtKB-SubCell"/>
</dbReference>
<feature type="transmembrane region" description="Helical" evidence="3">
    <location>
        <begin position="250"/>
        <end position="272"/>
    </location>
</feature>
<evidence type="ECO:0000256" key="1">
    <source>
        <dbReference type="ARBA" id="ARBA00004251"/>
    </source>
</evidence>
<sequence length="652" mass="74481">MRALWLFISAIHGKQWPGPPREIQAKVTQVKNETQAQFSWKPPYDASIHSLKGFLLRITTFEDVRGTFVAGSPWCFYLNFTNSSWTESPHAYESVFQFNCVKSQYPARVTLSVSSIPRPHKGWKVVKQSVDIKGTVPYYSWKPEIYFTETADTVTNCVIVVVHPPFTKAYSHLVSLINLNSKEVQQASFKYPGNNVTLCLSPGENYSIQVRPYDKDNQPLSHNVEYSPIRIEPKLTQDQLPEKEKEKMQVMTWVVIPLVLVIVISLTVFVFYRKGILKKDKTGEESIILPNNGPDEGDNNIAIVFCAENNYVDNIVRSLGQVIRETTNSKVEVVSDNRIIEPNRKVVFVITEGIHQINHICADGNFGNCNWNRAFNSGVSFLQRIKDMKDVEPNMLLLSPIVSINWLDCCMFKNKNVPRLYQISDTEQIDLDLGKVSSFLESISYKDITKEKIRLNLNDNHEILTFKNHLLSLYLYMRDNQKWFDDDFLGCSTVEDSHQTQPLLAFPVMYDMHTHPYVDKFCLNYQSPPHLSGSDHVKPQQTQIHGLVQAQLHSAKTNYDNQDIKATEIGVEQDVFDSGISDSGIKLEINAKNQNQGRLDSGVDSMPLDEMAPFLETRPEFFPPDSDADSLDVDGQSLSQHIWEINKRNFQI</sequence>
<protein>
    <submittedName>
        <fullName evidence="4">Uncharacterized protein</fullName>
    </submittedName>
</protein>
<gene>
    <name evidence="4" type="ORF">MEDL_54328</name>
</gene>
<keyword evidence="3" id="KW-1133">Transmembrane helix</keyword>
<keyword evidence="3" id="KW-0472">Membrane</keyword>
<reference evidence="4" key="1">
    <citation type="submission" date="2021-03" db="EMBL/GenBank/DDBJ databases">
        <authorList>
            <person name="Bekaert M."/>
        </authorList>
    </citation>
    <scope>NUCLEOTIDE SEQUENCE</scope>
</reference>
<dbReference type="Proteomes" id="UP000683360">
    <property type="component" value="Unassembled WGS sequence"/>
</dbReference>
<evidence type="ECO:0000256" key="2">
    <source>
        <dbReference type="ARBA" id="ARBA00022475"/>
    </source>
</evidence>
<dbReference type="Gene3D" id="2.60.40.2160">
    <property type="entry name" value="Interleukin-17 receptor A/B, fibronectin-III-like domain 1"/>
    <property type="match status" value="1"/>
</dbReference>
<dbReference type="OrthoDB" id="6064608at2759"/>
<dbReference type="InterPro" id="IPR038683">
    <property type="entry name" value="IL17RA/B_FnIII-like_1_sf"/>
</dbReference>
<comment type="subcellular location">
    <subcellularLocation>
        <location evidence="1">Cell membrane</location>
        <topology evidence="1">Single-pass type I membrane protein</topology>
    </subcellularLocation>
</comment>
<organism evidence="4 5">
    <name type="scientific">Mytilus edulis</name>
    <name type="common">Blue mussel</name>
    <dbReference type="NCBI Taxonomy" id="6550"/>
    <lineage>
        <taxon>Eukaryota</taxon>
        <taxon>Metazoa</taxon>
        <taxon>Spiralia</taxon>
        <taxon>Lophotrochozoa</taxon>
        <taxon>Mollusca</taxon>
        <taxon>Bivalvia</taxon>
        <taxon>Autobranchia</taxon>
        <taxon>Pteriomorphia</taxon>
        <taxon>Mytilida</taxon>
        <taxon>Mytiloidea</taxon>
        <taxon>Mytilidae</taxon>
        <taxon>Mytilinae</taxon>
        <taxon>Mytilus</taxon>
    </lineage>
</organism>